<feature type="domain" description="Glutamate-ammonia ligase adenylyltransferase repeated" evidence="8">
    <location>
        <begin position="60"/>
        <end position="291"/>
    </location>
</feature>
<dbReference type="EC" id="2.7.7.42" evidence="10"/>
<keyword evidence="10" id="KW-0436">Ligase</keyword>
<dbReference type="GO" id="GO:0005524">
    <property type="term" value="F:ATP binding"/>
    <property type="evidence" value="ECO:0007669"/>
    <property type="project" value="UniProtKB-KW"/>
</dbReference>
<organism evidence="10 11">
    <name type="scientific">Pseudooceanicola marinus</name>
    <dbReference type="NCBI Taxonomy" id="396013"/>
    <lineage>
        <taxon>Bacteria</taxon>
        <taxon>Pseudomonadati</taxon>
        <taxon>Pseudomonadota</taxon>
        <taxon>Alphaproteobacteria</taxon>
        <taxon>Rhodobacterales</taxon>
        <taxon>Paracoccaceae</taxon>
        <taxon>Pseudooceanicola</taxon>
    </lineage>
</organism>
<evidence type="ECO:0000256" key="1">
    <source>
        <dbReference type="ARBA" id="ARBA00022679"/>
    </source>
</evidence>
<evidence type="ECO:0000256" key="5">
    <source>
        <dbReference type="ARBA" id="ARBA00022842"/>
    </source>
</evidence>
<dbReference type="Gene3D" id="1.20.120.330">
    <property type="entry name" value="Nucleotidyltransferases domain 2"/>
    <property type="match status" value="2"/>
</dbReference>
<evidence type="ECO:0000256" key="7">
    <source>
        <dbReference type="SAM" id="MobiDB-lite"/>
    </source>
</evidence>
<keyword evidence="5" id="KW-0460">Magnesium</keyword>
<evidence type="ECO:0000259" key="9">
    <source>
        <dbReference type="Pfam" id="PF08335"/>
    </source>
</evidence>
<protein>
    <submittedName>
        <fullName evidence="10">Glutamate-ammonia-ligase adenylyltransferase</fullName>
        <ecNumber evidence="10">2.7.7.42</ecNumber>
    </submittedName>
</protein>
<accession>A0A1X6ZB54</accession>
<dbReference type="Proteomes" id="UP000193963">
    <property type="component" value="Unassembled WGS sequence"/>
</dbReference>
<feature type="domain" description="Glutamate-ammonia ligase adenylyltransferase repeated" evidence="8">
    <location>
        <begin position="552"/>
        <end position="788"/>
    </location>
</feature>
<gene>
    <name evidence="10" type="primary">glnE</name>
    <name evidence="10" type="ORF">PSM7751_02125</name>
</gene>
<evidence type="ECO:0000259" key="8">
    <source>
        <dbReference type="Pfam" id="PF03710"/>
    </source>
</evidence>
<evidence type="ECO:0000313" key="11">
    <source>
        <dbReference type="Proteomes" id="UP000193963"/>
    </source>
</evidence>
<dbReference type="Pfam" id="PF03710">
    <property type="entry name" value="GlnE"/>
    <property type="match status" value="2"/>
</dbReference>
<dbReference type="GO" id="GO:0000820">
    <property type="term" value="P:regulation of glutamine family amino acid metabolic process"/>
    <property type="evidence" value="ECO:0007669"/>
    <property type="project" value="TreeGrafter"/>
</dbReference>
<feature type="domain" description="PII-uridylyltransferase/Glutamine-synthetase adenylyltransferase" evidence="9">
    <location>
        <begin position="325"/>
        <end position="455"/>
    </location>
</feature>
<dbReference type="InterPro" id="IPR043519">
    <property type="entry name" value="NT_sf"/>
</dbReference>
<keyword evidence="2 10" id="KW-0548">Nucleotidyltransferase</keyword>
<name>A0A1X6ZB54_9RHOB</name>
<dbReference type="EMBL" id="FWFN01000004">
    <property type="protein sequence ID" value="SLN46041.1"/>
    <property type="molecule type" value="Genomic_DNA"/>
</dbReference>
<keyword evidence="1 10" id="KW-0808">Transferase</keyword>
<evidence type="ECO:0000313" key="10">
    <source>
        <dbReference type="EMBL" id="SLN46041.1"/>
    </source>
</evidence>
<proteinExistence type="predicted"/>
<dbReference type="SUPFAM" id="SSF81593">
    <property type="entry name" value="Nucleotidyltransferase substrate binding subunit/domain"/>
    <property type="match status" value="2"/>
</dbReference>
<dbReference type="InterPro" id="IPR013546">
    <property type="entry name" value="PII_UdlTrfase/GS_AdlTrfase"/>
</dbReference>
<dbReference type="SUPFAM" id="SSF81301">
    <property type="entry name" value="Nucleotidyltransferase"/>
    <property type="match status" value="2"/>
</dbReference>
<feature type="region of interest" description="Disordered" evidence="7">
    <location>
        <begin position="940"/>
        <end position="962"/>
    </location>
</feature>
<dbReference type="PANTHER" id="PTHR30621">
    <property type="entry name" value="GLUTAMINE SYNTHETASE ADENYLYLTRANSFERASE"/>
    <property type="match status" value="1"/>
</dbReference>
<keyword evidence="3" id="KW-0547">Nucleotide-binding</keyword>
<dbReference type="AlphaFoldDB" id="A0A1X6ZB54"/>
<evidence type="ECO:0000256" key="6">
    <source>
        <dbReference type="ARBA" id="ARBA00023268"/>
    </source>
</evidence>
<dbReference type="Gene3D" id="3.30.460.10">
    <property type="entry name" value="Beta Polymerase, domain 2"/>
    <property type="match status" value="2"/>
</dbReference>
<keyword evidence="4" id="KW-0067">ATP-binding</keyword>
<keyword evidence="6" id="KW-0511">Multifunctional enzyme</keyword>
<dbReference type="InterPro" id="IPR023057">
    <property type="entry name" value="GlnE"/>
</dbReference>
<dbReference type="InterPro" id="IPR005190">
    <property type="entry name" value="GlnE_rpt_dom"/>
</dbReference>
<dbReference type="GO" id="GO:0016874">
    <property type="term" value="F:ligase activity"/>
    <property type="evidence" value="ECO:0007669"/>
    <property type="project" value="UniProtKB-KW"/>
</dbReference>
<evidence type="ECO:0000256" key="2">
    <source>
        <dbReference type="ARBA" id="ARBA00022695"/>
    </source>
</evidence>
<sequence>MPRLSGIDQSRAAPHLPAMNDILTITRCPRPFDPDKGAEVRALFPEVDSRMAELLEGTGGSSPYLAGLMAKEADWLRGALEAPRAALSAEGARLQGLDPLDPSLGSELRRGKRRMALIVALADLSGAWRLEEVTGALTDFGDLSAGVALRAGLASELKRKKLPEMTEADLDTGCGITLLAMGKMGAGELNYSSDIDLIALYDEDRFEDHREARPALIRAVRKMSSLLSEITGEGYVFRTDLRLRPDPSVTPVCVGMEAAENYYESVGRTWERAAYIKARACAGDVDRGEQFIATLRPFVWRRHLDYAAIQDAHAVRLAIRDSKGYHGPLCLPGHDMKLGRGGIREIEFFAQFHQLIAGGRDPSLRIRATVPALDRLAVTGWLPSDLATELADHYRAHREVEHRVQMINDAQTHKLPGKGEGLARLAALMGRDEAELRADLSRRLEAVHEATEAFFAPDPAAPLPPTDGPEAEEEGFDDAVLDRWHHYPALASTRAREIFSRLRPQLLAGLRRAAKPDEALQAFDGFLKGLPAGVQLFSLFEANPQLVDLICDIAGTVPDLALYLSRNSGVFDAVIGGGFFEPWPGVQALSVELAEVLAHEADYETRLDAARRWAKEWHFRIGVHHLRGLIAPEEAGAEYAGLAEAVLQGVWPVVQEEFARRHGPAPGRGAVVMGMGSLGAGRLNARSDLDLIVIYDADGQDSSEGRRPLPARVYYSRLTQALVTALSAPMAQGRLYEVDMRLRPSGNQGPVATSWPAYRSYQTESAWTWEHLALTRARVIAGPAALAADVMAFRAGIVSQGRDKGAVLREVAEMRRRILVAKGAGAPWEVKVGWGRNQEIELMAQAGGLIAGDPEGWIADGLQLAVGSGWMREEERAHLSDTYRLLWSIGQVGKLLSDHRLDPATIGEGGRALLLRDTCAESMEALDARFEAATQRAGEMISQVLEREAAPPQAPEEESDER</sequence>
<dbReference type="CDD" id="cd05401">
    <property type="entry name" value="NT_GlnE_GlnD_like"/>
    <property type="match status" value="2"/>
</dbReference>
<evidence type="ECO:0000256" key="4">
    <source>
        <dbReference type="ARBA" id="ARBA00022840"/>
    </source>
</evidence>
<dbReference type="GO" id="GO:0008882">
    <property type="term" value="F:[glutamate-ammonia-ligase] adenylyltransferase activity"/>
    <property type="evidence" value="ECO:0007669"/>
    <property type="project" value="UniProtKB-EC"/>
</dbReference>
<dbReference type="Pfam" id="PF08335">
    <property type="entry name" value="GlnD_UR_UTase"/>
    <property type="match status" value="1"/>
</dbReference>
<dbReference type="NCBIfam" id="NF010706">
    <property type="entry name" value="PRK14108.1"/>
    <property type="match status" value="1"/>
</dbReference>
<keyword evidence="11" id="KW-1185">Reference proteome</keyword>
<evidence type="ECO:0000256" key="3">
    <source>
        <dbReference type="ARBA" id="ARBA00022741"/>
    </source>
</evidence>
<dbReference type="PANTHER" id="PTHR30621:SF0">
    <property type="entry name" value="BIFUNCTIONAL GLUTAMINE SYNTHETASE ADENYLYLTRANSFERASE_ADENYLYL-REMOVING ENZYME"/>
    <property type="match status" value="1"/>
</dbReference>
<dbReference type="GO" id="GO:0005829">
    <property type="term" value="C:cytosol"/>
    <property type="evidence" value="ECO:0007669"/>
    <property type="project" value="TreeGrafter"/>
</dbReference>
<reference evidence="10 11" key="1">
    <citation type="submission" date="2017-03" db="EMBL/GenBank/DDBJ databases">
        <authorList>
            <person name="Afonso C.L."/>
            <person name="Miller P.J."/>
            <person name="Scott M.A."/>
            <person name="Spackman E."/>
            <person name="Goraichik I."/>
            <person name="Dimitrov K.M."/>
            <person name="Suarez D.L."/>
            <person name="Swayne D.E."/>
        </authorList>
    </citation>
    <scope>NUCLEOTIDE SEQUENCE [LARGE SCALE GENOMIC DNA]</scope>
    <source>
        <strain evidence="10 11">CECT 7751</strain>
    </source>
</reference>